<evidence type="ECO:0000256" key="1">
    <source>
        <dbReference type="SAM" id="MobiDB-lite"/>
    </source>
</evidence>
<gene>
    <name evidence="2" type="ORF">BDW59DRAFT_168205</name>
</gene>
<evidence type="ECO:0008006" key="4">
    <source>
        <dbReference type="Google" id="ProtNLM"/>
    </source>
</evidence>
<evidence type="ECO:0000313" key="3">
    <source>
        <dbReference type="Proteomes" id="UP001610335"/>
    </source>
</evidence>
<dbReference type="InterPro" id="IPR011990">
    <property type="entry name" value="TPR-like_helical_dom_sf"/>
</dbReference>
<comment type="caution">
    <text evidence="2">The sequence shown here is derived from an EMBL/GenBank/DDBJ whole genome shotgun (WGS) entry which is preliminary data.</text>
</comment>
<accession>A0ABR4H2Y9</accession>
<feature type="region of interest" description="Disordered" evidence="1">
    <location>
        <begin position="78"/>
        <end position="109"/>
    </location>
</feature>
<organism evidence="2 3">
    <name type="scientific">Aspergillus cavernicola</name>
    <dbReference type="NCBI Taxonomy" id="176166"/>
    <lineage>
        <taxon>Eukaryota</taxon>
        <taxon>Fungi</taxon>
        <taxon>Dikarya</taxon>
        <taxon>Ascomycota</taxon>
        <taxon>Pezizomycotina</taxon>
        <taxon>Eurotiomycetes</taxon>
        <taxon>Eurotiomycetidae</taxon>
        <taxon>Eurotiales</taxon>
        <taxon>Aspergillaceae</taxon>
        <taxon>Aspergillus</taxon>
        <taxon>Aspergillus subgen. Nidulantes</taxon>
    </lineage>
</organism>
<protein>
    <recommendedName>
        <fullName evidence="4">Kinesin light chain</fullName>
    </recommendedName>
</protein>
<dbReference type="Pfam" id="PF13374">
    <property type="entry name" value="TPR_10"/>
    <property type="match status" value="1"/>
</dbReference>
<proteinExistence type="predicted"/>
<dbReference type="Gene3D" id="1.25.40.10">
    <property type="entry name" value="Tetratricopeptide repeat domain"/>
    <property type="match status" value="1"/>
</dbReference>
<reference evidence="2 3" key="1">
    <citation type="submission" date="2024-07" db="EMBL/GenBank/DDBJ databases">
        <title>Section-level genome sequencing and comparative genomics of Aspergillus sections Usti and Cavernicolus.</title>
        <authorList>
            <consortium name="Lawrence Berkeley National Laboratory"/>
            <person name="Nybo J.L."/>
            <person name="Vesth T.C."/>
            <person name="Theobald S."/>
            <person name="Frisvad J.C."/>
            <person name="Larsen T.O."/>
            <person name="Kjaerboelling I."/>
            <person name="Rothschild-Mancinelli K."/>
            <person name="Lyhne E.K."/>
            <person name="Kogle M.E."/>
            <person name="Barry K."/>
            <person name="Clum A."/>
            <person name="Na H."/>
            <person name="Ledsgaard L."/>
            <person name="Lin J."/>
            <person name="Lipzen A."/>
            <person name="Kuo A."/>
            <person name="Riley R."/>
            <person name="Mondo S."/>
            <person name="LaButti K."/>
            <person name="Haridas S."/>
            <person name="Pangalinan J."/>
            <person name="Salamov A.A."/>
            <person name="Simmons B.A."/>
            <person name="Magnuson J.K."/>
            <person name="Chen J."/>
            <person name="Drula E."/>
            <person name="Henrissat B."/>
            <person name="Wiebenga A."/>
            <person name="Lubbers R.J."/>
            <person name="Gomes A.C."/>
            <person name="Makela M.R."/>
            <person name="Stajich J."/>
            <person name="Grigoriev I.V."/>
            <person name="Mortensen U.H."/>
            <person name="De vries R.P."/>
            <person name="Baker S.E."/>
            <person name="Andersen M.R."/>
        </authorList>
    </citation>
    <scope>NUCLEOTIDE SEQUENCE [LARGE SCALE GENOMIC DNA]</scope>
    <source>
        <strain evidence="2 3">CBS 600.67</strain>
    </source>
</reference>
<dbReference type="Proteomes" id="UP001610335">
    <property type="component" value="Unassembled WGS sequence"/>
</dbReference>
<dbReference type="EMBL" id="JBFXLS010000429">
    <property type="protein sequence ID" value="KAL2809823.1"/>
    <property type="molecule type" value="Genomic_DNA"/>
</dbReference>
<name>A0ABR4H2Y9_9EURO</name>
<evidence type="ECO:0000313" key="2">
    <source>
        <dbReference type="EMBL" id="KAL2809823.1"/>
    </source>
</evidence>
<keyword evidence="3" id="KW-1185">Reference proteome</keyword>
<sequence length="126" mass="13798">MHRRDLLGSEKVLGPEHPHTLASMHNLAFAVKGLGNMLDALSLIKNCADLRNKVLGSDHPHAIASSNTLVGWETAANQPPECQTQQPSPDPPILPPVQTYAGDHITSASNPVGRKRRVLMNLFRRR</sequence>